<gene>
    <name evidence="9" type="primary">tolQ_11</name>
    <name evidence="9" type="ORF">SDC9_112624</name>
</gene>
<comment type="similarity">
    <text evidence="2">Belongs to the ExbB/TolQ family.</text>
</comment>
<reference evidence="9" key="1">
    <citation type="submission" date="2019-08" db="EMBL/GenBank/DDBJ databases">
        <authorList>
            <person name="Kucharzyk K."/>
            <person name="Murdoch R.W."/>
            <person name="Higgins S."/>
            <person name="Loffler F."/>
        </authorList>
    </citation>
    <scope>NUCLEOTIDE SEQUENCE</scope>
</reference>
<dbReference type="AlphaFoldDB" id="A0A645BVD3"/>
<keyword evidence="3" id="KW-1003">Cell membrane</keyword>
<keyword evidence="4 7" id="KW-0812">Transmembrane</keyword>
<name>A0A645BVD3_9ZZZZ</name>
<comment type="caution">
    <text evidence="9">The sequence shown here is derived from an EMBL/GenBank/DDBJ whole genome shotgun (WGS) entry which is preliminary data.</text>
</comment>
<evidence type="ECO:0000256" key="7">
    <source>
        <dbReference type="SAM" id="Phobius"/>
    </source>
</evidence>
<feature type="transmembrane region" description="Helical" evidence="7">
    <location>
        <begin position="193"/>
        <end position="217"/>
    </location>
</feature>
<evidence type="ECO:0000256" key="6">
    <source>
        <dbReference type="ARBA" id="ARBA00023136"/>
    </source>
</evidence>
<evidence type="ECO:0000313" key="9">
    <source>
        <dbReference type="EMBL" id="MPM65724.1"/>
    </source>
</evidence>
<dbReference type="EMBL" id="VSSQ01020678">
    <property type="protein sequence ID" value="MPM65724.1"/>
    <property type="molecule type" value="Genomic_DNA"/>
</dbReference>
<sequence length="262" mass="28008">MVPLSFVVASTPGVYYAFQNSDMVGKGITVLLLVISTFTWSVMIEKGIALHRAKKMSRLFVARFKTNKKSLTSPQLLREAAGNGSPVAQIYNQGVEKLLEFYDSDSATISHSSGISVRPTKLSDAQYNAIDAVLISEVSRQELELEIRTGFLATMVSVSPFFGLVGTVWGVMIAFCGIAAAGKSDFTALAPGVAGALLTTVAGLVVAIPSLIGYNFLTATIRTISTQLDNFSDEFIARLKLEQLQVAKALAEGKTGAAEEEE</sequence>
<evidence type="ECO:0000256" key="4">
    <source>
        <dbReference type="ARBA" id="ARBA00022692"/>
    </source>
</evidence>
<dbReference type="GO" id="GO:0005886">
    <property type="term" value="C:plasma membrane"/>
    <property type="evidence" value="ECO:0007669"/>
    <property type="project" value="UniProtKB-SubCell"/>
</dbReference>
<evidence type="ECO:0000256" key="5">
    <source>
        <dbReference type="ARBA" id="ARBA00022989"/>
    </source>
</evidence>
<evidence type="ECO:0000256" key="2">
    <source>
        <dbReference type="ARBA" id="ARBA00010442"/>
    </source>
</evidence>
<dbReference type="InterPro" id="IPR050790">
    <property type="entry name" value="ExbB/TolQ_transport"/>
</dbReference>
<feature type="domain" description="MotA/TolQ/ExbB proton channel" evidence="8">
    <location>
        <begin position="124"/>
        <end position="229"/>
    </location>
</feature>
<evidence type="ECO:0000259" key="8">
    <source>
        <dbReference type="Pfam" id="PF01618"/>
    </source>
</evidence>
<keyword evidence="5 7" id="KW-1133">Transmembrane helix</keyword>
<keyword evidence="6 7" id="KW-0472">Membrane</keyword>
<dbReference type="PANTHER" id="PTHR30625:SF3">
    <property type="entry name" value="TOL-PAL SYSTEM PROTEIN TOLQ"/>
    <property type="match status" value="1"/>
</dbReference>
<feature type="transmembrane region" description="Helical" evidence="7">
    <location>
        <begin position="28"/>
        <end position="48"/>
    </location>
</feature>
<evidence type="ECO:0000256" key="3">
    <source>
        <dbReference type="ARBA" id="ARBA00022475"/>
    </source>
</evidence>
<dbReference type="InterPro" id="IPR002898">
    <property type="entry name" value="MotA_ExbB_proton_chnl"/>
</dbReference>
<evidence type="ECO:0000256" key="1">
    <source>
        <dbReference type="ARBA" id="ARBA00004651"/>
    </source>
</evidence>
<proteinExistence type="inferred from homology"/>
<dbReference type="Pfam" id="PF01618">
    <property type="entry name" value="MotA_ExbB"/>
    <property type="match status" value="1"/>
</dbReference>
<organism evidence="9">
    <name type="scientific">bioreactor metagenome</name>
    <dbReference type="NCBI Taxonomy" id="1076179"/>
    <lineage>
        <taxon>unclassified sequences</taxon>
        <taxon>metagenomes</taxon>
        <taxon>ecological metagenomes</taxon>
    </lineage>
</organism>
<comment type="subcellular location">
    <subcellularLocation>
        <location evidence="1">Cell membrane</location>
        <topology evidence="1">Multi-pass membrane protein</topology>
    </subcellularLocation>
</comment>
<protein>
    <submittedName>
        <fullName evidence="9">Protein TolQ</fullName>
    </submittedName>
</protein>
<dbReference type="PANTHER" id="PTHR30625">
    <property type="entry name" value="PROTEIN TOLQ"/>
    <property type="match status" value="1"/>
</dbReference>
<feature type="transmembrane region" description="Helical" evidence="7">
    <location>
        <begin position="161"/>
        <end position="181"/>
    </location>
</feature>
<dbReference type="GO" id="GO:0017038">
    <property type="term" value="P:protein import"/>
    <property type="evidence" value="ECO:0007669"/>
    <property type="project" value="TreeGrafter"/>
</dbReference>
<accession>A0A645BVD3</accession>